<evidence type="ECO:0008006" key="4">
    <source>
        <dbReference type="Google" id="ProtNLM"/>
    </source>
</evidence>
<protein>
    <recommendedName>
        <fullName evidence="4">WD40 repeat-like protein</fullName>
    </recommendedName>
</protein>
<dbReference type="PANTHER" id="PTHR22806">
    <property type="entry name" value="NUCLEOPORIN NUP37 P37 -RELATED"/>
    <property type="match status" value="1"/>
</dbReference>
<dbReference type="GO" id="GO:0031080">
    <property type="term" value="C:nuclear pore outer ring"/>
    <property type="evidence" value="ECO:0007669"/>
    <property type="project" value="InterPro"/>
</dbReference>
<dbReference type="InterPro" id="IPR036322">
    <property type="entry name" value="WD40_repeat_dom_sf"/>
</dbReference>
<dbReference type="OrthoDB" id="5323870at2759"/>
<dbReference type="PANTHER" id="PTHR22806:SF0">
    <property type="entry name" value="NUCLEOPORIN NUP37"/>
    <property type="match status" value="1"/>
</dbReference>
<dbReference type="InterPro" id="IPR015943">
    <property type="entry name" value="WD40/YVTN_repeat-like_dom_sf"/>
</dbReference>
<reference evidence="2 3" key="1">
    <citation type="submission" date="2019-04" db="EMBL/GenBank/DDBJ databases">
        <title>Comparative genomics and transcriptomics to analyze fruiting body development in filamentous ascomycetes.</title>
        <authorList>
            <consortium name="DOE Joint Genome Institute"/>
            <person name="Lutkenhaus R."/>
            <person name="Traeger S."/>
            <person name="Breuer J."/>
            <person name="Kuo A."/>
            <person name="Lipzen A."/>
            <person name="Pangilinan J."/>
            <person name="Dilworth D."/>
            <person name="Sandor L."/>
            <person name="Poggeler S."/>
            <person name="Barry K."/>
            <person name="Grigoriev I.V."/>
            <person name="Nowrousian M."/>
        </authorList>
    </citation>
    <scope>NUCLEOTIDE SEQUENCE [LARGE SCALE GENOMIC DNA]</scope>
    <source>
        <strain evidence="2 3">CBS 389.68</strain>
    </source>
</reference>
<feature type="region of interest" description="Disordered" evidence="1">
    <location>
        <begin position="168"/>
        <end position="187"/>
    </location>
</feature>
<evidence type="ECO:0000313" key="3">
    <source>
        <dbReference type="Proteomes" id="UP000298138"/>
    </source>
</evidence>
<evidence type="ECO:0000313" key="2">
    <source>
        <dbReference type="EMBL" id="TGZ76637.1"/>
    </source>
</evidence>
<feature type="compositionally biased region" description="Acidic residues" evidence="1">
    <location>
        <begin position="177"/>
        <end position="187"/>
    </location>
</feature>
<dbReference type="InterPro" id="IPR037626">
    <property type="entry name" value="NUP37"/>
</dbReference>
<dbReference type="Proteomes" id="UP000298138">
    <property type="component" value="Unassembled WGS sequence"/>
</dbReference>
<evidence type="ECO:0000256" key="1">
    <source>
        <dbReference type="SAM" id="MobiDB-lite"/>
    </source>
</evidence>
<sequence length="498" mass="52843">MATQPLTPRISHPTPQSTLFSYPIRHTRTTALTTYPRPTPTSPEILIYGHSTGITFLYTSPDSPSHDSTPYTLHLGTPVLSLSTAPEHLLLTPPSHTPLTPARTLLTSSLILTAACADRTIRLISLPLTPSSNPQPQILTLGGGVSSHQLPATSISLSLLPRSISPRITNNPSFNDSDSEGNDVAIDDDDDEDLVIASASPDSTGLLLIWRIPIPRYHSTFRPTLPKLAPRPEQWHLASPATALRFNTSPLSLTRRHQLLVAESAGVVRILDLARQHWVVSLHLPVAAAGGTGRVTVLAAEWCCGGRGIVVVGEDGRWGVWDTEGVLSGRLRNLVEFVVEGVVAPPPHPVGRQLAGSSSVAAGAMSHGMAAASIAVLQMPGTHLIPASSASLHIEDEAIAILALGRLMYVPSLRRLFREKALSSSSSSSAVEREMQLVKKGESKVREETVVSVEVGAEADVGVGLAEAGRAVVGGVGWVGVLDVGGREEVEGEEQRAK</sequence>
<dbReference type="EMBL" id="ML220171">
    <property type="protein sequence ID" value="TGZ76637.1"/>
    <property type="molecule type" value="Genomic_DNA"/>
</dbReference>
<dbReference type="SUPFAM" id="SSF50978">
    <property type="entry name" value="WD40 repeat-like"/>
    <property type="match status" value="1"/>
</dbReference>
<gene>
    <name evidence="2" type="ORF">EX30DRAFT_399143</name>
</gene>
<name>A0A4S2MQL8_9PEZI</name>
<organism evidence="2 3">
    <name type="scientific">Ascodesmis nigricans</name>
    <dbReference type="NCBI Taxonomy" id="341454"/>
    <lineage>
        <taxon>Eukaryota</taxon>
        <taxon>Fungi</taxon>
        <taxon>Dikarya</taxon>
        <taxon>Ascomycota</taxon>
        <taxon>Pezizomycotina</taxon>
        <taxon>Pezizomycetes</taxon>
        <taxon>Pezizales</taxon>
        <taxon>Ascodesmidaceae</taxon>
        <taxon>Ascodesmis</taxon>
    </lineage>
</organism>
<dbReference type="AlphaFoldDB" id="A0A4S2MQL8"/>
<keyword evidence="3" id="KW-1185">Reference proteome</keyword>
<proteinExistence type="predicted"/>
<dbReference type="STRING" id="341454.A0A4S2MQL8"/>
<accession>A0A4S2MQL8</accession>
<dbReference type="Gene3D" id="2.130.10.10">
    <property type="entry name" value="YVTN repeat-like/Quinoprotein amine dehydrogenase"/>
    <property type="match status" value="1"/>
</dbReference>
<dbReference type="InParanoid" id="A0A4S2MQL8"/>